<evidence type="ECO:0000256" key="3">
    <source>
        <dbReference type="ARBA" id="ARBA00022989"/>
    </source>
</evidence>
<keyword evidence="2" id="KW-0812">Transmembrane</keyword>
<dbReference type="NCBIfam" id="TIGR01352">
    <property type="entry name" value="tonB_Cterm"/>
    <property type="match status" value="1"/>
</dbReference>
<dbReference type="OrthoDB" id="9016560at2"/>
<dbReference type="InterPro" id="IPR006260">
    <property type="entry name" value="TonB/TolA_C"/>
</dbReference>
<dbReference type="KEGG" id="hyf:DTO96_102076"/>
<evidence type="ECO:0000313" key="6">
    <source>
        <dbReference type="Proteomes" id="UP000252182"/>
    </source>
</evidence>
<proteinExistence type="predicted"/>
<keyword evidence="6" id="KW-1185">Reference proteome</keyword>
<keyword evidence="4" id="KW-0472">Membrane</keyword>
<protein>
    <recommendedName>
        <fullName evidence="7">TonB C-terminal domain-containing protein</fullName>
    </recommendedName>
</protein>
<dbReference type="Gene3D" id="3.30.1150.10">
    <property type="match status" value="1"/>
</dbReference>
<dbReference type="Proteomes" id="UP000252182">
    <property type="component" value="Chromosome"/>
</dbReference>
<dbReference type="SUPFAM" id="SSF74653">
    <property type="entry name" value="TolA/TonB C-terminal domain"/>
    <property type="match status" value="1"/>
</dbReference>
<keyword evidence="3" id="KW-1133">Transmembrane helix</keyword>
<evidence type="ECO:0000256" key="1">
    <source>
        <dbReference type="ARBA" id="ARBA00004167"/>
    </source>
</evidence>
<dbReference type="RefSeq" id="WP_114563417.1">
    <property type="nucleotide sequence ID" value="NZ_CP031124.1"/>
</dbReference>
<evidence type="ECO:0000313" key="5">
    <source>
        <dbReference type="EMBL" id="AXF86329.1"/>
    </source>
</evidence>
<comment type="subcellular location">
    <subcellularLocation>
        <location evidence="1">Membrane</location>
        <topology evidence="1">Single-pass membrane protein</topology>
    </subcellularLocation>
</comment>
<dbReference type="EMBL" id="CP031124">
    <property type="protein sequence ID" value="AXF86329.1"/>
    <property type="molecule type" value="Genomic_DNA"/>
</dbReference>
<dbReference type="GO" id="GO:0016020">
    <property type="term" value="C:membrane"/>
    <property type="evidence" value="ECO:0007669"/>
    <property type="project" value="UniProtKB-SubCell"/>
</dbReference>
<evidence type="ECO:0008006" key="7">
    <source>
        <dbReference type="Google" id="ProtNLM"/>
    </source>
</evidence>
<gene>
    <name evidence="5" type="ORF">DTO96_102076</name>
</gene>
<sequence>MPKFLRQWLYKLFLWPAFKDSTTMSPETPLTPDIKALTHRVKRPFVMLRVHVGEHGHVKAVTVRMSCGSPTVDQMAVKEVQGKTFPTPRVGHKAVAQWHNMRWEVPEAFK</sequence>
<reference evidence="6" key="1">
    <citation type="submission" date="2018-07" db="EMBL/GenBank/DDBJ databases">
        <authorList>
            <person name="Kim H."/>
        </authorList>
    </citation>
    <scope>NUCLEOTIDE SEQUENCE [LARGE SCALE GENOMIC DNA]</scope>
    <source>
        <strain evidence="6">F02</strain>
    </source>
</reference>
<name>A0A345DD91_9BURK</name>
<accession>A0A345DD91</accession>
<organism evidence="5 6">
    <name type="scientific">Ephemeroptericola cinctiostellae</name>
    <dbReference type="NCBI Taxonomy" id="2268024"/>
    <lineage>
        <taxon>Bacteria</taxon>
        <taxon>Pseudomonadati</taxon>
        <taxon>Pseudomonadota</taxon>
        <taxon>Betaproteobacteria</taxon>
        <taxon>Burkholderiales</taxon>
        <taxon>Burkholderiaceae</taxon>
        <taxon>Ephemeroptericola</taxon>
    </lineage>
</organism>
<evidence type="ECO:0000256" key="4">
    <source>
        <dbReference type="ARBA" id="ARBA00023136"/>
    </source>
</evidence>
<dbReference type="AlphaFoldDB" id="A0A345DD91"/>
<evidence type="ECO:0000256" key="2">
    <source>
        <dbReference type="ARBA" id="ARBA00022692"/>
    </source>
</evidence>